<dbReference type="GO" id="GO:0009328">
    <property type="term" value="C:phenylalanine-tRNA ligase complex"/>
    <property type="evidence" value="ECO:0007669"/>
    <property type="project" value="TreeGrafter"/>
</dbReference>
<comment type="subcellular location">
    <subcellularLocation>
        <location evidence="2">Cytoplasm</location>
    </subcellularLocation>
</comment>
<comment type="similarity">
    <text evidence="3">Belongs to the phenylalanyl-tRNA synthetase beta subunit family. Type 2 subfamily.</text>
</comment>
<dbReference type="InterPro" id="IPR005147">
    <property type="entry name" value="tRNA_synthase_B5-dom"/>
</dbReference>
<evidence type="ECO:0000259" key="14">
    <source>
        <dbReference type="PROSITE" id="PS51483"/>
    </source>
</evidence>
<keyword evidence="12 15" id="KW-0030">Aminoacyl-tRNA synthetase</keyword>
<keyword evidence="10" id="KW-0460">Magnesium</keyword>
<dbReference type="GO" id="GO:0003723">
    <property type="term" value="F:RNA binding"/>
    <property type="evidence" value="ECO:0007669"/>
    <property type="project" value="InterPro"/>
</dbReference>
<dbReference type="Gene3D" id="3.30.56.10">
    <property type="match status" value="2"/>
</dbReference>
<dbReference type="InterPro" id="IPR009061">
    <property type="entry name" value="DNA-bd_dom_put_sf"/>
</dbReference>
<evidence type="ECO:0000256" key="9">
    <source>
        <dbReference type="ARBA" id="ARBA00022840"/>
    </source>
</evidence>
<dbReference type="SUPFAM" id="SSF46955">
    <property type="entry name" value="Putative DNA-binding domain"/>
    <property type="match status" value="2"/>
</dbReference>
<dbReference type="InterPro" id="IPR045060">
    <property type="entry name" value="Phe-tRNA-ligase_IIc_bsu"/>
</dbReference>
<dbReference type="Gene3D" id="3.30.930.10">
    <property type="entry name" value="Bira Bifunctional Protein, Domain 2"/>
    <property type="match status" value="1"/>
</dbReference>
<evidence type="ECO:0000313" key="15">
    <source>
        <dbReference type="EMBL" id="CAD2217589.1"/>
    </source>
</evidence>
<dbReference type="GO" id="GO:0006432">
    <property type="term" value="P:phenylalanyl-tRNA aminoacylation"/>
    <property type="evidence" value="ECO:0007669"/>
    <property type="project" value="InterPro"/>
</dbReference>
<evidence type="ECO:0000313" key="16">
    <source>
        <dbReference type="Proteomes" id="UP000515908"/>
    </source>
</evidence>
<dbReference type="Gene3D" id="3.50.40.10">
    <property type="entry name" value="Phenylalanyl-trna Synthetase, Chain B, domain 3"/>
    <property type="match status" value="1"/>
</dbReference>
<dbReference type="EMBL" id="LR877153">
    <property type="protein sequence ID" value="CAD2217589.1"/>
    <property type="molecule type" value="Genomic_DNA"/>
</dbReference>
<accession>A0A7G2CDL1</accession>
<dbReference type="SMART" id="SM00874">
    <property type="entry name" value="B5"/>
    <property type="match status" value="1"/>
</dbReference>
<dbReference type="Proteomes" id="UP000515908">
    <property type="component" value="Chromosome 09"/>
</dbReference>
<keyword evidence="5" id="KW-0963">Cytoplasm</keyword>
<dbReference type="PROSITE" id="PS51483">
    <property type="entry name" value="B5"/>
    <property type="match status" value="1"/>
</dbReference>
<keyword evidence="8" id="KW-0547">Nucleotide-binding</keyword>
<dbReference type="FunFam" id="3.50.40.10:FF:000002">
    <property type="entry name" value="phenylalanine--tRNA ligase beta subunit"/>
    <property type="match status" value="1"/>
</dbReference>
<dbReference type="PANTHER" id="PTHR10947">
    <property type="entry name" value="PHENYLALANYL-TRNA SYNTHETASE BETA CHAIN AND LEUCINE-RICH REPEAT-CONTAINING PROTEIN 47"/>
    <property type="match status" value="1"/>
</dbReference>
<evidence type="ECO:0000256" key="12">
    <source>
        <dbReference type="ARBA" id="ARBA00023146"/>
    </source>
</evidence>
<dbReference type="SUPFAM" id="SSF55681">
    <property type="entry name" value="Class II aaRS and biotin synthetases"/>
    <property type="match status" value="1"/>
</dbReference>
<evidence type="ECO:0000256" key="10">
    <source>
        <dbReference type="ARBA" id="ARBA00022842"/>
    </source>
</evidence>
<evidence type="ECO:0000256" key="11">
    <source>
        <dbReference type="ARBA" id="ARBA00022917"/>
    </source>
</evidence>
<evidence type="ECO:0000256" key="3">
    <source>
        <dbReference type="ARBA" id="ARBA00007438"/>
    </source>
</evidence>
<keyword evidence="6" id="KW-0436">Ligase</keyword>
<dbReference type="EC" id="6.1.1.20" evidence="4"/>
<dbReference type="GO" id="GO:0000287">
    <property type="term" value="F:magnesium ion binding"/>
    <property type="evidence" value="ECO:0007669"/>
    <property type="project" value="InterPro"/>
</dbReference>
<gene>
    <name evidence="15" type="ORF">ADEAN_000506700</name>
</gene>
<evidence type="ECO:0000256" key="8">
    <source>
        <dbReference type="ARBA" id="ARBA00022741"/>
    </source>
</evidence>
<evidence type="ECO:0000256" key="13">
    <source>
        <dbReference type="ARBA" id="ARBA00033189"/>
    </source>
</evidence>
<comment type="cofactor">
    <cofactor evidence="1">
        <name>Mg(2+)</name>
        <dbReference type="ChEBI" id="CHEBI:18420"/>
    </cofactor>
</comment>
<dbReference type="Pfam" id="PF03484">
    <property type="entry name" value="B5"/>
    <property type="match status" value="1"/>
</dbReference>
<dbReference type="OrthoDB" id="1698572at2759"/>
<dbReference type="AlphaFoldDB" id="A0A7G2CDL1"/>
<evidence type="ECO:0000256" key="5">
    <source>
        <dbReference type="ARBA" id="ARBA00022490"/>
    </source>
</evidence>
<keyword evidence="7" id="KW-0479">Metal-binding</keyword>
<sequence length="644" mass="71388">MPTLAVVKDYLFQLIGKTYTDDQFTDLCFEFGVELDDITSEKEMYMREQGKTSSDASAADKLSDEVIYKIDTPANRYDLLSAEGMAVALKVFLGTMPLPAYRVLNKSAPLYTMTVEKSVKNVRDYVICAVLRNIHFNERSYNSFIDFQEKLHSGLARRRTLASVGTHDLDVIQNTPSNAATKNKFIYGCRPKHTISFIPLRQTTVMHCEGNGLEEFFKDDRHIGKYVPLISSLPNYPVVLDGSGETVLSLPPIINSAHSAISVRTKNIFIECTAPDHQKASVLVNQMVAAFSQFCEEPFTVEAVEVCYEDTCPDGTTREVTPVLDEKELTVSLEKVNNFIGVEIPSAAVCAEHLKKMMHHIKEVNEKEGTVTVLSPAVRSDVIGVSDIMEDVAIGYGYDNIEYKECTTYGDVTQTALGKVSQLLRQEMAAAGYVELLTFSLCSREEAFDQLGRVDKDTAVHIANPQTIEFQVCRPSLLPGVLKTLAANKSQPLPHRFFECADVVLLDNPVNFPPALETETGVHYDYPGARNQLHIAAIHCVSGNSGFESTLALTQHVLLKLGIPRRDSLSPEQQATTDCYELTAGDDGAFFPSRCVAVQLYRQGTPIHIGGLGVIHPNTLKAYDITFPCSYMELNIQFLCTKLN</sequence>
<dbReference type="Pfam" id="PF18262">
    <property type="entry name" value="PhetRS_B1"/>
    <property type="match status" value="1"/>
</dbReference>
<reference evidence="15 16" key="1">
    <citation type="submission" date="2020-08" db="EMBL/GenBank/DDBJ databases">
        <authorList>
            <person name="Newling K."/>
            <person name="Davey J."/>
            <person name="Forrester S."/>
        </authorList>
    </citation>
    <scope>NUCLEOTIDE SEQUENCE [LARGE SCALE GENOMIC DNA]</scope>
    <source>
        <strain evidence="16">Crithidia deanei Carvalho (ATCC PRA-265)</strain>
    </source>
</reference>
<proteinExistence type="inferred from homology"/>
<dbReference type="InterPro" id="IPR004531">
    <property type="entry name" value="Phe-tRNA-synth_IIc_bsu_arc_euk"/>
</dbReference>
<keyword evidence="11" id="KW-0648">Protein biosynthesis</keyword>
<dbReference type="InterPro" id="IPR040659">
    <property type="entry name" value="PhetRS_B1"/>
</dbReference>
<evidence type="ECO:0000256" key="6">
    <source>
        <dbReference type="ARBA" id="ARBA00022598"/>
    </source>
</evidence>
<name>A0A7G2CDL1_9TRYP</name>
<evidence type="ECO:0000256" key="1">
    <source>
        <dbReference type="ARBA" id="ARBA00001946"/>
    </source>
</evidence>
<dbReference type="InterPro" id="IPR041616">
    <property type="entry name" value="PheRS_beta_core"/>
</dbReference>
<dbReference type="InterPro" id="IPR045864">
    <property type="entry name" value="aa-tRNA-synth_II/BPL/LPL"/>
</dbReference>
<dbReference type="Pfam" id="PF17759">
    <property type="entry name" value="tRNA_synthFbeta"/>
    <property type="match status" value="1"/>
</dbReference>
<dbReference type="NCBIfam" id="TIGR00471">
    <property type="entry name" value="pheT_arch"/>
    <property type="match status" value="1"/>
</dbReference>
<dbReference type="SMART" id="SM00873">
    <property type="entry name" value="B3_4"/>
    <property type="match status" value="1"/>
</dbReference>
<evidence type="ECO:0000256" key="7">
    <source>
        <dbReference type="ARBA" id="ARBA00022723"/>
    </source>
</evidence>
<feature type="domain" description="B5" evidence="14">
    <location>
        <begin position="324"/>
        <end position="403"/>
    </location>
</feature>
<dbReference type="InterPro" id="IPR005146">
    <property type="entry name" value="B3/B4_tRNA-bd"/>
</dbReference>
<protein>
    <recommendedName>
        <fullName evidence="4">phenylalanine--tRNA ligase</fullName>
        <ecNumber evidence="4">6.1.1.20</ecNumber>
    </recommendedName>
    <alternativeName>
        <fullName evidence="13">Phenylalanyl-tRNA synthetase beta subunit</fullName>
    </alternativeName>
</protein>
<dbReference type="PANTHER" id="PTHR10947:SF0">
    <property type="entry name" value="PHENYLALANINE--TRNA LIGASE BETA SUBUNIT"/>
    <property type="match status" value="1"/>
</dbReference>
<evidence type="ECO:0000256" key="2">
    <source>
        <dbReference type="ARBA" id="ARBA00004496"/>
    </source>
</evidence>
<organism evidence="15 16">
    <name type="scientific">Angomonas deanei</name>
    <dbReference type="NCBI Taxonomy" id="59799"/>
    <lineage>
        <taxon>Eukaryota</taxon>
        <taxon>Discoba</taxon>
        <taxon>Euglenozoa</taxon>
        <taxon>Kinetoplastea</taxon>
        <taxon>Metakinetoplastina</taxon>
        <taxon>Trypanosomatida</taxon>
        <taxon>Trypanosomatidae</taxon>
        <taxon>Strigomonadinae</taxon>
        <taxon>Angomonas</taxon>
    </lineage>
</organism>
<dbReference type="GO" id="GO:0005524">
    <property type="term" value="F:ATP binding"/>
    <property type="evidence" value="ECO:0007669"/>
    <property type="project" value="UniProtKB-KW"/>
</dbReference>
<evidence type="ECO:0000256" key="4">
    <source>
        <dbReference type="ARBA" id="ARBA00012814"/>
    </source>
</evidence>
<dbReference type="GO" id="GO:0004826">
    <property type="term" value="F:phenylalanine-tRNA ligase activity"/>
    <property type="evidence" value="ECO:0007669"/>
    <property type="project" value="UniProtKB-EC"/>
</dbReference>
<dbReference type="VEuPathDB" id="TriTrypDB:ADEAN_000506700"/>
<dbReference type="InterPro" id="IPR020825">
    <property type="entry name" value="Phe-tRNA_synthase-like_B3/B4"/>
</dbReference>
<keyword evidence="16" id="KW-1185">Reference proteome</keyword>
<dbReference type="Pfam" id="PF03483">
    <property type="entry name" value="B3_4"/>
    <property type="match status" value="1"/>
</dbReference>
<keyword evidence="9" id="KW-0067">ATP-binding</keyword>